<evidence type="ECO:0000313" key="1">
    <source>
        <dbReference type="EMBL" id="KXJ97101.1"/>
    </source>
</evidence>
<reference evidence="2" key="1">
    <citation type="submission" date="2016-02" db="EMBL/GenBank/DDBJ databases">
        <title>Draft genome sequence of Microdochium bolleyi, a fungal endophyte of beachgrass.</title>
        <authorList>
            <consortium name="DOE Joint Genome Institute"/>
            <person name="David A.S."/>
            <person name="May G."/>
            <person name="Haridas S."/>
            <person name="Lim J."/>
            <person name="Wang M."/>
            <person name="Labutti K."/>
            <person name="Lipzen A."/>
            <person name="Barry K."/>
            <person name="Grigoriev I.V."/>
        </authorList>
    </citation>
    <scope>NUCLEOTIDE SEQUENCE [LARGE SCALE GENOMIC DNA]</scope>
    <source>
        <strain evidence="2">J235TASD1</strain>
    </source>
</reference>
<name>A0A136JIY0_9PEZI</name>
<dbReference type="EMBL" id="KQ964245">
    <property type="protein sequence ID" value="KXJ97101.1"/>
    <property type="molecule type" value="Genomic_DNA"/>
</dbReference>
<dbReference type="InParanoid" id="A0A136JIY0"/>
<gene>
    <name evidence="1" type="ORF">Micbo1qcDRAFT_5364</name>
</gene>
<proteinExistence type="predicted"/>
<protein>
    <submittedName>
        <fullName evidence="1">Uncharacterized protein</fullName>
    </submittedName>
</protein>
<dbReference type="Proteomes" id="UP000070501">
    <property type="component" value="Unassembled WGS sequence"/>
</dbReference>
<dbReference type="AlphaFoldDB" id="A0A136JIY0"/>
<accession>A0A136JIY0</accession>
<organism evidence="1 2">
    <name type="scientific">Microdochium bolleyi</name>
    <dbReference type="NCBI Taxonomy" id="196109"/>
    <lineage>
        <taxon>Eukaryota</taxon>
        <taxon>Fungi</taxon>
        <taxon>Dikarya</taxon>
        <taxon>Ascomycota</taxon>
        <taxon>Pezizomycotina</taxon>
        <taxon>Sordariomycetes</taxon>
        <taxon>Xylariomycetidae</taxon>
        <taxon>Xylariales</taxon>
        <taxon>Microdochiaceae</taxon>
        <taxon>Microdochium</taxon>
    </lineage>
</organism>
<evidence type="ECO:0000313" key="2">
    <source>
        <dbReference type="Proteomes" id="UP000070501"/>
    </source>
</evidence>
<keyword evidence="2" id="KW-1185">Reference proteome</keyword>
<sequence>MRSRPVWMLPTCTAHNSSCMPQCRCPNVSFPLIIFVCSSSASSMRPCVACATAACLYISMRASLLPFSERGSCKSTNALSKRTFLPRTPYPLSNPEFFVD</sequence>